<dbReference type="Pfam" id="PF07892">
    <property type="entry name" value="DUF1667"/>
    <property type="match status" value="1"/>
</dbReference>
<reference evidence="1 2" key="1">
    <citation type="journal article" date="2011" name="EMBO J.">
        <title>Structural diversity of bacterial flagellar motors.</title>
        <authorList>
            <person name="Chen S."/>
            <person name="Beeby M."/>
            <person name="Murphy G.E."/>
            <person name="Leadbetter J.R."/>
            <person name="Hendrixson D.R."/>
            <person name="Briegel A."/>
            <person name="Li Z."/>
            <person name="Shi J."/>
            <person name="Tocheva E.I."/>
            <person name="Muller A."/>
            <person name="Dobro M.J."/>
            <person name="Jensen G.J."/>
        </authorList>
    </citation>
    <scope>NUCLEOTIDE SEQUENCE [LARGE SCALE GENOMIC DNA]</scope>
    <source>
        <strain evidence="1 2">DSM 6540</strain>
    </source>
</reference>
<comment type="caution">
    <text evidence="1">The sequence shown here is derived from an EMBL/GenBank/DDBJ whole genome shotgun (WGS) entry which is preliminary data.</text>
</comment>
<evidence type="ECO:0000313" key="2">
    <source>
        <dbReference type="Proteomes" id="UP000003240"/>
    </source>
</evidence>
<proteinExistence type="predicted"/>
<gene>
    <name evidence="1" type="ORF">ALO_19482</name>
</gene>
<organism evidence="1 2">
    <name type="scientific">Acetonema longum DSM 6540</name>
    <dbReference type="NCBI Taxonomy" id="1009370"/>
    <lineage>
        <taxon>Bacteria</taxon>
        <taxon>Bacillati</taxon>
        <taxon>Bacillota</taxon>
        <taxon>Negativicutes</taxon>
        <taxon>Acetonemataceae</taxon>
        <taxon>Acetonema</taxon>
    </lineage>
</organism>
<dbReference type="STRING" id="1009370.ALO_19482"/>
<evidence type="ECO:0008006" key="3">
    <source>
        <dbReference type="Google" id="ProtNLM"/>
    </source>
</evidence>
<dbReference type="Gene3D" id="3.10.530.10">
    <property type="entry name" value="CPE0013-like"/>
    <property type="match status" value="1"/>
</dbReference>
<dbReference type="InterPro" id="IPR036593">
    <property type="entry name" value="CPE0013-like_sf"/>
</dbReference>
<dbReference type="InterPro" id="IPR012460">
    <property type="entry name" value="DUF1667"/>
</dbReference>
<dbReference type="PANTHER" id="PTHR39450">
    <property type="entry name" value="MOLYBDOPTERIN OXIDOREDUCTASE, 4FE-4S CLUSTER-BINDING SUBUNIT"/>
    <property type="match status" value="1"/>
</dbReference>
<dbReference type="PANTHER" id="PTHR39450:SF1">
    <property type="entry name" value="DUF1667 DOMAIN-CONTAINING PROTEIN"/>
    <property type="match status" value="1"/>
</dbReference>
<dbReference type="SUPFAM" id="SSF160148">
    <property type="entry name" value="CPE0013-like"/>
    <property type="match status" value="1"/>
</dbReference>
<keyword evidence="2" id="KW-1185">Reference proteome</keyword>
<dbReference type="EMBL" id="AFGF01000240">
    <property type="protein sequence ID" value="EGO62178.1"/>
    <property type="molecule type" value="Genomic_DNA"/>
</dbReference>
<name>F7NP55_9FIRM</name>
<evidence type="ECO:0000313" key="1">
    <source>
        <dbReference type="EMBL" id="EGO62178.1"/>
    </source>
</evidence>
<dbReference type="Proteomes" id="UP000003240">
    <property type="component" value="Unassembled WGS sequence"/>
</dbReference>
<dbReference type="AlphaFoldDB" id="F7NP55"/>
<protein>
    <recommendedName>
        <fullName evidence="3">Molybdopterin oxidoreductase</fullName>
    </recommendedName>
</protein>
<accession>F7NP55</accession>
<dbReference type="OrthoDB" id="9811531at2"/>
<dbReference type="eggNOG" id="COG3862">
    <property type="taxonomic scope" value="Bacteria"/>
</dbReference>
<dbReference type="RefSeq" id="WP_004099126.1">
    <property type="nucleotide sequence ID" value="NZ_AFGF01000240.1"/>
</dbReference>
<sequence length="125" mass="13201">MTQTTSSIIKRIPCIVCPISCVGEVEIIGGKVVATRGFTCPRGQAYGGTEAVHPQRTLTTTIRIKGGRLPLLPVVSTAPLPKEKLMECVRCLTGVQVTAPVREGDVVCKNILGLGVDVVASRDMA</sequence>